<protein>
    <recommendedName>
        <fullName evidence="4">Carboxypeptidase-like regulatory domain-containing protein</fullName>
    </recommendedName>
</protein>
<organism evidence="2 3">
    <name type="scientific">Parabacteroides gordonii MS-1 = DSM 23371</name>
    <dbReference type="NCBI Taxonomy" id="1203610"/>
    <lineage>
        <taxon>Bacteria</taxon>
        <taxon>Pseudomonadati</taxon>
        <taxon>Bacteroidota</taxon>
        <taxon>Bacteroidia</taxon>
        <taxon>Bacteroidales</taxon>
        <taxon>Tannerellaceae</taxon>
        <taxon>Parabacteroides</taxon>
    </lineage>
</organism>
<dbReference type="InterPro" id="IPR043741">
    <property type="entry name" value="DUF5686"/>
</dbReference>
<evidence type="ECO:0008006" key="4">
    <source>
        <dbReference type="Google" id="ProtNLM"/>
    </source>
</evidence>
<dbReference type="SUPFAM" id="SSF49464">
    <property type="entry name" value="Carboxypeptidase regulatory domain-like"/>
    <property type="match status" value="1"/>
</dbReference>
<dbReference type="RefSeq" id="WP_028727247.1">
    <property type="nucleotide sequence ID" value="NZ_AUAE01000012.1"/>
</dbReference>
<evidence type="ECO:0000313" key="2">
    <source>
        <dbReference type="EMBL" id="KKB58388.1"/>
    </source>
</evidence>
<accession>A0A0F5JKS2</accession>
<keyword evidence="3" id="KW-1185">Reference proteome</keyword>
<dbReference type="HOGENOM" id="CLU_015931_0_0_10"/>
<feature type="region of interest" description="Disordered" evidence="1">
    <location>
        <begin position="345"/>
        <end position="368"/>
    </location>
</feature>
<sequence>MKTSLLIFLYILFTLPLSGQTLTGRIADKSGEPIPNATLYIREIALGITADENGEFRTTLQKGSYTCDFSSLGYERKTVPVRIPEDTHLVVEMEKKVYTLQEVIISANREDPAYAIMRKAIAMAPFYLHQIKSYESTMYVKGTVKIDKIPRLMTLGADGKKLKNLANKLFLIESQNEITFTAPNKYEQKVLAFSSTVPVNLDASQAMTVMTANIYDPDAFGRISPLAPGAFTYYKFSLEGVSMDGDHMVNKIRVQPKKKNPKLVTGWLYIIENSWNVQSADLSATELGVTVRFTATYNEVKPYAYLPTSYDIDMDIDAMGAKATGKYYSSIQYKTVELNEAQGVIRPKEKQSPTQPARQAVSPKQEKARKQLDALISKEELSNREAYKMARLVKEATEPEEKKKERESLEITPGDANVRVTVDTLATTRDTSYWQTIRNLPLQKDEVVSYQIRDSIKHTIDSLRSKDSLQNRTSGYWIGKLISGEEIALSKKIKVGYSGLLRACPQYDFVNGFWLGQQFSFRTDFTKTRSLLISPSVYYTTARKAINWQVDGSYSYAPEKSGKLSLAGGETTADYNNETGTMLLINSLSSLFFGKNPVKFYQRKFIDLSHSIELANGLPLKTGLSYEKRHAPENSQSYNFAGNTPSSNLPHGRTGYMPDNTALKAGIQISYTPRYHYWKHRGKKIYAYSHYPTFSLEYEAGIPTGSSTSASFSRLEGSIHQTIKINEFDKIGYYINGGKFLSSRRVFFPDFKHFETNELFLTGSSLNNSFSLIDNYACSTDRQWLQVHLNYTSDYLLFKRLPFLQSTLFNEALHARNVWIPGRNYAEFGYSAGFSDIARVGVFVGLSGGRYDAVGFTISLPVLKSMRFK</sequence>
<evidence type="ECO:0000256" key="1">
    <source>
        <dbReference type="SAM" id="MobiDB-lite"/>
    </source>
</evidence>
<dbReference type="Pfam" id="PF18939">
    <property type="entry name" value="DUF5686"/>
    <property type="match status" value="1"/>
</dbReference>
<dbReference type="PATRIC" id="fig|1203610.3.peg.1291"/>
<reference evidence="2 3" key="1">
    <citation type="submission" date="2013-04" db="EMBL/GenBank/DDBJ databases">
        <title>The Genome Sequence of Parabacteroides gordonii DSM 23371.</title>
        <authorList>
            <consortium name="The Broad Institute Genomics Platform"/>
            <person name="Earl A."/>
            <person name="Ward D."/>
            <person name="Feldgarden M."/>
            <person name="Gevers D."/>
            <person name="Martens E."/>
            <person name="Sakamoto M."/>
            <person name="Benno Y."/>
            <person name="Suzuki N."/>
            <person name="Matsunaga N."/>
            <person name="Koshihara K."/>
            <person name="Seki M."/>
            <person name="Komiya H."/>
            <person name="Walker B."/>
            <person name="Young S."/>
            <person name="Zeng Q."/>
            <person name="Gargeya S."/>
            <person name="Fitzgerald M."/>
            <person name="Haas B."/>
            <person name="Abouelleil A."/>
            <person name="Allen A.W."/>
            <person name="Alvarado L."/>
            <person name="Arachchi H.M."/>
            <person name="Berlin A.M."/>
            <person name="Chapman S.B."/>
            <person name="Gainer-Dewar J."/>
            <person name="Goldberg J."/>
            <person name="Griggs A."/>
            <person name="Gujja S."/>
            <person name="Hansen M."/>
            <person name="Howarth C."/>
            <person name="Imamovic A."/>
            <person name="Ireland A."/>
            <person name="Larimer J."/>
            <person name="McCowan C."/>
            <person name="Murphy C."/>
            <person name="Pearson M."/>
            <person name="Poon T.W."/>
            <person name="Priest M."/>
            <person name="Roberts A."/>
            <person name="Saif S."/>
            <person name="Shea T."/>
            <person name="Sisk P."/>
            <person name="Sykes S."/>
            <person name="Wortman J."/>
            <person name="Nusbaum C."/>
            <person name="Birren B."/>
        </authorList>
    </citation>
    <scope>NUCLEOTIDE SEQUENCE [LARGE SCALE GENOMIC DNA]</scope>
    <source>
        <strain evidence="2 3">MS-1</strain>
    </source>
</reference>
<dbReference type="EMBL" id="AQHW01000009">
    <property type="protein sequence ID" value="KKB58388.1"/>
    <property type="molecule type" value="Genomic_DNA"/>
</dbReference>
<dbReference type="Pfam" id="PF13715">
    <property type="entry name" value="CarbopepD_reg_2"/>
    <property type="match status" value="1"/>
</dbReference>
<gene>
    <name evidence="2" type="ORF">HMPREF1536_01264</name>
</gene>
<name>A0A0F5JKS2_9BACT</name>
<evidence type="ECO:0000313" key="3">
    <source>
        <dbReference type="Proteomes" id="UP000033035"/>
    </source>
</evidence>
<dbReference type="InterPro" id="IPR008969">
    <property type="entry name" value="CarboxyPept-like_regulatory"/>
</dbReference>
<dbReference type="Gene3D" id="2.60.40.1120">
    <property type="entry name" value="Carboxypeptidase-like, regulatory domain"/>
    <property type="match status" value="1"/>
</dbReference>
<comment type="caution">
    <text evidence="2">The sequence shown here is derived from an EMBL/GenBank/DDBJ whole genome shotgun (WGS) entry which is preliminary data.</text>
</comment>
<proteinExistence type="predicted"/>
<dbReference type="STRING" id="1203610.HMPREF1536_01264"/>
<dbReference type="Proteomes" id="UP000033035">
    <property type="component" value="Unassembled WGS sequence"/>
</dbReference>
<dbReference type="AlphaFoldDB" id="A0A0F5JKS2"/>